<evidence type="ECO:0000313" key="1">
    <source>
        <dbReference type="EMBL" id="GEO07015.1"/>
    </source>
</evidence>
<organism evidence="1 2">
    <name type="scientific">Adhaeribacter aerolatus</name>
    <dbReference type="NCBI Taxonomy" id="670289"/>
    <lineage>
        <taxon>Bacteria</taxon>
        <taxon>Pseudomonadati</taxon>
        <taxon>Bacteroidota</taxon>
        <taxon>Cytophagia</taxon>
        <taxon>Cytophagales</taxon>
        <taxon>Hymenobacteraceae</taxon>
        <taxon>Adhaeribacter</taxon>
    </lineage>
</organism>
<gene>
    <name evidence="1" type="ORF">AAE02nite_46790</name>
</gene>
<dbReference type="Proteomes" id="UP000321532">
    <property type="component" value="Unassembled WGS sequence"/>
</dbReference>
<evidence type="ECO:0000313" key="2">
    <source>
        <dbReference type="Proteomes" id="UP000321532"/>
    </source>
</evidence>
<dbReference type="EMBL" id="BJYS01000048">
    <property type="protein sequence ID" value="GEO07015.1"/>
    <property type="molecule type" value="Genomic_DNA"/>
</dbReference>
<keyword evidence="2" id="KW-1185">Reference proteome</keyword>
<accession>A0A512B4V2</accession>
<name>A0A512B4V2_9BACT</name>
<dbReference type="AlphaFoldDB" id="A0A512B4V2"/>
<reference evidence="1 2" key="1">
    <citation type="submission" date="2019-07" db="EMBL/GenBank/DDBJ databases">
        <title>Whole genome shotgun sequence of Adhaeribacter aerolatus NBRC 106133.</title>
        <authorList>
            <person name="Hosoyama A."/>
            <person name="Uohara A."/>
            <person name="Ohji S."/>
            <person name="Ichikawa N."/>
        </authorList>
    </citation>
    <scope>NUCLEOTIDE SEQUENCE [LARGE SCALE GENOMIC DNA]</scope>
    <source>
        <strain evidence="1 2">NBRC 106133</strain>
    </source>
</reference>
<protein>
    <submittedName>
        <fullName evidence="1">Uncharacterized protein</fullName>
    </submittedName>
</protein>
<dbReference type="RefSeq" id="WP_146904320.1">
    <property type="nucleotide sequence ID" value="NZ_BJYS01000048.1"/>
</dbReference>
<comment type="caution">
    <text evidence="1">The sequence shown here is derived from an EMBL/GenBank/DDBJ whole genome shotgun (WGS) entry which is preliminary data.</text>
</comment>
<sequence>MLYTNTNKSLYNPTQELDLESCTVLIYGHLSFMQVLWNDRASEKDYKANVLQVLQIVTRLKIKYILSDAHRLQHTDNNYWFLQVCVPILVKSSISKVARIVPYNPTAITQNQKLVEEKEFRARSRPLAFDFEVFTDLDDAFHWLEIKLPARLVNY</sequence>
<proteinExistence type="predicted"/>